<dbReference type="InterPro" id="IPR051199">
    <property type="entry name" value="LPS_LOS_Heptosyltrfase"/>
</dbReference>
<comment type="caution">
    <text evidence="6">The sequence shown here is derived from an EMBL/GenBank/DDBJ whole genome shotgun (WGS) entry which is preliminary data.</text>
</comment>
<keyword evidence="1" id="KW-0328">Glycosyltransferase</keyword>
<name>A0ABT2CVB0_9BURK</name>
<proteinExistence type="inferred from homology"/>
<evidence type="ECO:0000256" key="5">
    <source>
        <dbReference type="ARBA" id="ARBA00047503"/>
    </source>
</evidence>
<evidence type="ECO:0000313" key="7">
    <source>
        <dbReference type="Proteomes" id="UP001204621"/>
    </source>
</evidence>
<dbReference type="InterPro" id="IPR002201">
    <property type="entry name" value="Glyco_trans_9"/>
</dbReference>
<evidence type="ECO:0000256" key="3">
    <source>
        <dbReference type="ARBA" id="ARBA00043995"/>
    </source>
</evidence>
<sequence length="354" mass="38550">MKPSWNKATRMLCVRLDSLGDVLMCTPALRALRESLPGRTITLLTSPGAAAVQPYIPEVDDVIAYGAPWTKASGPHAPNVDLAFAAELGARGFDGAIIFTSYSQSPLPAALLCYLANIPLRVAHCHENPYHLLTHWLADPEPDQVIRHEVRRQLDLAAHIGCQPSSTRMSFAVRPTDLDVVRGRLSRLGIGEPQPWIALHPGASAASRRYPPSHWMEVIRQLDARLGCPMVLTGSADEQTLIDQIHEGCGVPVRSLAGQLGLGELGAVLQLATVVVSNNTGPAHIAAAVGTPLVSLYAMTNPQHTPWHVRNRLLYHDVPCRFCMKSICPQGHNECLEKIAPERVVDAVYELLQK</sequence>
<dbReference type="RefSeq" id="WP_258811108.1">
    <property type="nucleotide sequence ID" value="NZ_JANUGU010000002.1"/>
</dbReference>
<comment type="catalytic activity">
    <reaction evidence="5">
        <text>an L-alpha-D-Hep-(1-&gt;5)-[alpha-Kdo-(2-&gt;4)]-alpha-Kdo-(2-&gt;6)-lipid A + ADP-L-glycero-beta-D-manno-heptose = an L-alpha-D-Hep-(1-&gt;3)-L-alpha-D-Hep-(1-&gt;5)-[alpha-Kdo-(2-&gt;4)]-alpha-Kdo-(2-&gt;6)-lipid A + ADP + H(+)</text>
        <dbReference type="Rhea" id="RHEA:74071"/>
        <dbReference type="ChEBI" id="CHEBI:15378"/>
        <dbReference type="ChEBI" id="CHEBI:61506"/>
        <dbReference type="ChEBI" id="CHEBI:193068"/>
        <dbReference type="ChEBI" id="CHEBI:193069"/>
        <dbReference type="ChEBI" id="CHEBI:456216"/>
        <dbReference type="EC" id="2.4.99.24"/>
    </reaction>
</comment>
<organism evidence="6 7">
    <name type="scientific">Massilia terrae</name>
    <dbReference type="NCBI Taxonomy" id="1811224"/>
    <lineage>
        <taxon>Bacteria</taxon>
        <taxon>Pseudomonadati</taxon>
        <taxon>Pseudomonadota</taxon>
        <taxon>Betaproteobacteria</taxon>
        <taxon>Burkholderiales</taxon>
        <taxon>Oxalobacteraceae</taxon>
        <taxon>Telluria group</taxon>
        <taxon>Massilia</taxon>
    </lineage>
</organism>
<gene>
    <name evidence="6" type="primary">waaF</name>
    <name evidence="6" type="ORF">NX778_07535</name>
</gene>
<evidence type="ECO:0000256" key="2">
    <source>
        <dbReference type="ARBA" id="ARBA00022679"/>
    </source>
</evidence>
<protein>
    <recommendedName>
        <fullName evidence="4">lipopolysaccharide heptosyltransferase II</fullName>
        <ecNumber evidence="4">2.4.99.24</ecNumber>
    </recommendedName>
</protein>
<keyword evidence="2" id="KW-0808">Transferase</keyword>
<dbReference type="PANTHER" id="PTHR30160:SF1">
    <property type="entry name" value="LIPOPOLYSACCHARIDE 1,2-N-ACETYLGLUCOSAMINETRANSFERASE-RELATED"/>
    <property type="match status" value="1"/>
</dbReference>
<dbReference type="Gene3D" id="3.40.50.2000">
    <property type="entry name" value="Glycogen Phosphorylase B"/>
    <property type="match status" value="2"/>
</dbReference>
<dbReference type="Pfam" id="PF01075">
    <property type="entry name" value="Glyco_transf_9"/>
    <property type="match status" value="1"/>
</dbReference>
<dbReference type="Proteomes" id="UP001204621">
    <property type="component" value="Unassembled WGS sequence"/>
</dbReference>
<keyword evidence="7" id="KW-1185">Reference proteome</keyword>
<dbReference type="PANTHER" id="PTHR30160">
    <property type="entry name" value="TETRAACYLDISACCHARIDE 4'-KINASE-RELATED"/>
    <property type="match status" value="1"/>
</dbReference>
<comment type="similarity">
    <text evidence="3">Belongs to the glycosyltransferase 9 family.</text>
</comment>
<dbReference type="CDD" id="cd03789">
    <property type="entry name" value="GT9_LPS_heptosyltransferase"/>
    <property type="match status" value="1"/>
</dbReference>
<dbReference type="SUPFAM" id="SSF53756">
    <property type="entry name" value="UDP-Glycosyltransferase/glycogen phosphorylase"/>
    <property type="match status" value="1"/>
</dbReference>
<dbReference type="NCBIfam" id="TIGR02195">
    <property type="entry name" value="heptsyl_trn_II"/>
    <property type="match status" value="1"/>
</dbReference>
<reference evidence="6 7" key="1">
    <citation type="submission" date="2022-08" db="EMBL/GenBank/DDBJ databases">
        <title>Reclassification of Massilia species as members of the genera Telluria, Duganella, Pseudoduganella, Mokoshia gen. nov. and Zemynaea gen. nov. using orthogonal and non-orthogonal genome-based approaches.</title>
        <authorList>
            <person name="Bowman J.P."/>
        </authorList>
    </citation>
    <scope>NUCLEOTIDE SEQUENCE [LARGE SCALE GENOMIC DNA]</scope>
    <source>
        <strain evidence="6 7">JCM 31606</strain>
    </source>
</reference>
<dbReference type="EMBL" id="JANUGU010000002">
    <property type="protein sequence ID" value="MCS0657911.1"/>
    <property type="molecule type" value="Genomic_DNA"/>
</dbReference>
<accession>A0ABT2CVB0</accession>
<evidence type="ECO:0000256" key="4">
    <source>
        <dbReference type="ARBA" id="ARBA00044042"/>
    </source>
</evidence>
<dbReference type="EC" id="2.4.99.24" evidence="4"/>
<evidence type="ECO:0000313" key="6">
    <source>
        <dbReference type="EMBL" id="MCS0657911.1"/>
    </source>
</evidence>
<evidence type="ECO:0000256" key="1">
    <source>
        <dbReference type="ARBA" id="ARBA00022676"/>
    </source>
</evidence>
<dbReference type="InterPro" id="IPR011910">
    <property type="entry name" value="RfaF"/>
</dbReference>